<evidence type="ECO:0000313" key="10">
    <source>
        <dbReference type="Proteomes" id="UP001241848"/>
    </source>
</evidence>
<dbReference type="PANTHER" id="PTHR42970:SF1">
    <property type="entry name" value="PECTATE LYASE C-RELATED"/>
    <property type="match status" value="1"/>
</dbReference>
<evidence type="ECO:0000256" key="4">
    <source>
        <dbReference type="ARBA" id="ARBA00023180"/>
    </source>
</evidence>
<evidence type="ECO:0000256" key="6">
    <source>
        <dbReference type="SAM" id="MobiDB-lite"/>
    </source>
</evidence>
<feature type="domain" description="Fibronectin type-III" evidence="8">
    <location>
        <begin position="1142"/>
        <end position="1234"/>
    </location>
</feature>
<dbReference type="Gene3D" id="2.60.40.10">
    <property type="entry name" value="Immunoglobulins"/>
    <property type="match status" value="6"/>
</dbReference>
<feature type="signal peptide" evidence="7">
    <location>
        <begin position="1"/>
        <end position="24"/>
    </location>
</feature>
<evidence type="ECO:0000256" key="1">
    <source>
        <dbReference type="ARBA" id="ARBA00022723"/>
    </source>
</evidence>
<evidence type="ECO:0000256" key="5">
    <source>
        <dbReference type="PROSITE-ProRule" id="PRU10040"/>
    </source>
</evidence>
<evidence type="ECO:0000256" key="3">
    <source>
        <dbReference type="ARBA" id="ARBA00023085"/>
    </source>
</evidence>
<keyword evidence="3" id="KW-0063">Aspartyl esterase</keyword>
<dbReference type="Proteomes" id="UP001241848">
    <property type="component" value="Unassembled WGS sequence"/>
</dbReference>
<keyword evidence="10" id="KW-1185">Reference proteome</keyword>
<dbReference type="PANTHER" id="PTHR42970">
    <property type="entry name" value="PECTATE LYASE C-RELATED"/>
    <property type="match status" value="1"/>
</dbReference>
<feature type="domain" description="Fibronectin type-III" evidence="8">
    <location>
        <begin position="1324"/>
        <end position="1419"/>
    </location>
</feature>
<dbReference type="InterPro" id="IPR003961">
    <property type="entry name" value="FN3_dom"/>
</dbReference>
<evidence type="ECO:0000259" key="8">
    <source>
        <dbReference type="PROSITE" id="PS50853"/>
    </source>
</evidence>
<gene>
    <name evidence="9" type="ORF">OIN60_13640</name>
</gene>
<evidence type="ECO:0000256" key="2">
    <source>
        <dbReference type="ARBA" id="ARBA00022801"/>
    </source>
</evidence>
<feature type="compositionally biased region" description="Polar residues" evidence="6">
    <location>
        <begin position="1147"/>
        <end position="1158"/>
    </location>
</feature>
<dbReference type="SMART" id="SM00060">
    <property type="entry name" value="FN3"/>
    <property type="match status" value="5"/>
</dbReference>
<feature type="chain" id="PRO_5046116626" evidence="7">
    <location>
        <begin position="25"/>
        <end position="1799"/>
    </location>
</feature>
<keyword evidence="4" id="KW-0325">Glycoprotein</keyword>
<feature type="domain" description="Fibronectin type-III" evidence="8">
    <location>
        <begin position="746"/>
        <end position="837"/>
    </location>
</feature>
<reference evidence="9 10" key="1">
    <citation type="submission" date="2022-10" db="EMBL/GenBank/DDBJ databases">
        <title>Paenibacillus description and whole genome data of maize root bacterial community.</title>
        <authorList>
            <person name="Marton D."/>
            <person name="Farkas M."/>
            <person name="Cserhati M."/>
        </authorList>
    </citation>
    <scope>NUCLEOTIDE SEQUENCE [LARGE SCALE GENOMIC DNA]</scope>
    <source>
        <strain evidence="9 10">P96</strain>
    </source>
</reference>
<dbReference type="SUPFAM" id="SSF49265">
    <property type="entry name" value="Fibronectin type III"/>
    <property type="match status" value="3"/>
</dbReference>
<dbReference type="PROSITE" id="PS00503">
    <property type="entry name" value="PECTINESTERASE_2"/>
    <property type="match status" value="1"/>
</dbReference>
<dbReference type="Gene3D" id="2.160.20.10">
    <property type="entry name" value="Single-stranded right-handed beta-helix, Pectin lyase-like"/>
    <property type="match status" value="2"/>
</dbReference>
<dbReference type="PROSITE" id="PS50853">
    <property type="entry name" value="FN3"/>
    <property type="match status" value="4"/>
</dbReference>
<dbReference type="Gene3D" id="2.60.120.200">
    <property type="match status" value="1"/>
</dbReference>
<dbReference type="InterPro" id="IPR052063">
    <property type="entry name" value="Polysaccharide_Lyase_1"/>
</dbReference>
<comment type="caution">
    <text evidence="9">The sequence shown here is derived from an EMBL/GenBank/DDBJ whole genome shotgun (WGS) entry which is preliminary data.</text>
</comment>
<feature type="active site" evidence="5">
    <location>
        <position position="1569"/>
    </location>
</feature>
<organism evidence="9 10">
    <name type="scientific">Paenibacillus zeirhizosphaerae</name>
    <dbReference type="NCBI Taxonomy" id="2987519"/>
    <lineage>
        <taxon>Bacteria</taxon>
        <taxon>Bacillati</taxon>
        <taxon>Bacillota</taxon>
        <taxon>Bacilli</taxon>
        <taxon>Bacillales</taxon>
        <taxon>Paenibacillaceae</taxon>
        <taxon>Paenibacillus</taxon>
    </lineage>
</organism>
<dbReference type="InterPro" id="IPR011050">
    <property type="entry name" value="Pectin_lyase_fold/virulence"/>
</dbReference>
<dbReference type="InterPro" id="IPR000070">
    <property type="entry name" value="Pectinesterase_cat"/>
</dbReference>
<evidence type="ECO:0000313" key="9">
    <source>
        <dbReference type="EMBL" id="MDP4097814.1"/>
    </source>
</evidence>
<dbReference type="SUPFAM" id="SSF51126">
    <property type="entry name" value="Pectin lyase-like"/>
    <property type="match status" value="2"/>
</dbReference>
<evidence type="ECO:0000256" key="7">
    <source>
        <dbReference type="SAM" id="SignalP"/>
    </source>
</evidence>
<protein>
    <submittedName>
        <fullName evidence="9">Pectinesterase family protein</fullName>
    </submittedName>
</protein>
<proteinExistence type="predicted"/>
<feature type="compositionally biased region" description="Polar residues" evidence="6">
    <location>
        <begin position="1125"/>
        <end position="1135"/>
    </location>
</feature>
<accession>A0ABT9FSU8</accession>
<dbReference type="Pfam" id="PF01095">
    <property type="entry name" value="Pectinesterase"/>
    <property type="match status" value="1"/>
</dbReference>
<sequence length="1799" mass="192432">MKKLLSSLLSVAMLVSLLSGMASADTAVDEAVTNKSLPIEITTEKLSASIPAFPGAEGGGMYTTGGRGGDVYEVTTLADSGPGSLREGVGRSNTTIVFRVGGTIHLESPLKITGTNVTIAGQTAPGEGITVSDYWTSFHADNVIVRYVRFRLGDRYPSEDDAFGGRNYKNIIIDHCSFSWSVDEVLSMYRNENTTVQWSMVSESMLMTTHQKGRHGYGGIWGGNNVTFHHNLIAHNVSRNPRLAGAPDYPFEMFNNIIYNWGFFSAYGGEQGNYNLINNYYKSGPNTYRPMRNSVFHDVAPETRLYIDGNIVEGYPAVTADNWKGVGTVANPASKLEEPVVMPNLSNPEPAETAYHRVLAEAGAVLPKRDAIDARIVHETATGTGRHINSQKEVGGYQEFEQVQSTLADADHDGMPDDWETANGLNPNDTADRNGIHESGYTFLEEYLNGIAGESFANPEVEILTPANNTIAADGETVEITAAASDRDGKIVNVEFYAGDSKLGEDNSTPYSYSWSNVPEGTHFLTVRAVDDSGTSTQSSNVAIHVNREGSIAPWQAADIGTPGIAGHTQLGSSKTDVIVKASGDIADRSDSFHFAYQQLTGNGEIVARIERVTATDDGAEAGVMVRESLNPDSRFVGLFIPYVKGGQKYIGMTRKSDGGKIELKEPETLVSTPYWVKIVRLGDQFTSLTSSDGQNWTVFDSVTMPLSETVYFGLAADASKPDDEVDKYNASTFSNAAATALDADYPTAPSQLTATPGDQSVTLSWSEVEVADTYNVLRSELPGGPYEQIAASVTEASYSDTGLIAGKTYYYIVNAQNAKGISFASAEASAVPEGEPETGSGTIYLVDDEFESEDPDTTPVGYMVTPDPQDDAHKLVVTKVPENMTGNDSAKALMLFDNAAGNSQFVKRFTPQLGTVIIETDVAAPGWPGTSAVLSLQNDSGSRSPLTIEIRKPALPSPEPNYTMTYKLNGADHKLMNPPANNQWYNLKIVAKVATHTADIYVDQVLMADDVPFQADVKQDGITRISAKTPGTGKGTIYYDNIKVYVEPVESPKGLLSVPGNGKVRLEWTAAENAASYNVKRSVTDGGPYETIATDVTDVTYIDETVANGTTYYYVVTAMGTTGESGASNQTSAAPSEESVKPQAPTGVTGNARSSQADLHWESVPYATHYTVKRSDSPEGPFVAVASQISSLTFRDGGLENGATYYYVISATSVAGESEDSVAVSVTPYSHLSTPAFTAKPVPGGAELEWQSVPGAQAYDVKRADHPDGPYTIIAGGVASSVYADSGLINGQPFYYKITAVSDATYSLDSMPIGVRPFQNDGTPAAPAALLAEPGDGSIDLSWEPATGADRYSVRRSTSAAGPFVTVADDLESTQMTDSGLPNGVLYYYVVTASNEAGEGASSVVISEMPAQVLTVAADGSALFKKVQDAIDAVPSGGDLPTIIKIKDGIYREKLDVPSGKSPIRMIGESREGTILVYGDSASTIGPNGTPLGTSGSYSFRVQANDFTAEHLTIQNDAGDDAGQAVALYASADRLTFRDVSLRGWQDTLYAHGGRQYYVDSYIEGDVDFIFGGATAVFENSIIHSLNEGYVTAASTADQSAGYIFLNSRLTSEPGLTGAVSLGRPWRPYSYVMYIHSYMDDHIKPEGWDNWGNPNNETTARYGEFASYGPGAQPQQRLRWTKQLTVAEAAKLTPALLLRGSDGWNPAAITTLADGRNELNSLTVDGEPLAGFDAAKLDYEVKLDQANDLPIVNGVAVSDTSEVTTEQAESVPGTAVIRVTAQDGTVRAYSVHFQEKSE</sequence>
<dbReference type="EMBL" id="JAPCKK010000016">
    <property type="protein sequence ID" value="MDP4097814.1"/>
    <property type="molecule type" value="Genomic_DNA"/>
</dbReference>
<dbReference type="RefSeq" id="WP_305755389.1">
    <property type="nucleotide sequence ID" value="NZ_JAPCKK010000016.1"/>
</dbReference>
<dbReference type="Pfam" id="PF17957">
    <property type="entry name" value="Big_7"/>
    <property type="match status" value="1"/>
</dbReference>
<name>A0ABT9FSU8_9BACL</name>
<dbReference type="InterPro" id="IPR033131">
    <property type="entry name" value="Pectinesterase_Asp_AS"/>
</dbReference>
<feature type="domain" description="Fibronectin type-III" evidence="8">
    <location>
        <begin position="1049"/>
        <end position="1140"/>
    </location>
</feature>
<keyword evidence="7" id="KW-0732">Signal</keyword>
<keyword evidence="2" id="KW-0378">Hydrolase</keyword>
<dbReference type="InterPro" id="IPR012334">
    <property type="entry name" value="Pectin_lyas_fold"/>
</dbReference>
<dbReference type="CDD" id="cd00063">
    <property type="entry name" value="FN3"/>
    <property type="match status" value="3"/>
</dbReference>
<keyword evidence="1" id="KW-0479">Metal-binding</keyword>
<dbReference type="InterPro" id="IPR013783">
    <property type="entry name" value="Ig-like_fold"/>
</dbReference>
<feature type="region of interest" description="Disordered" evidence="6">
    <location>
        <begin position="1125"/>
        <end position="1158"/>
    </location>
</feature>
<dbReference type="InterPro" id="IPR036116">
    <property type="entry name" value="FN3_sf"/>
</dbReference>